<keyword evidence="3" id="KW-1185">Reference proteome</keyword>
<comment type="caution">
    <text evidence="2">The sequence shown here is derived from an EMBL/GenBank/DDBJ whole genome shotgun (WGS) entry which is preliminary data.</text>
</comment>
<protein>
    <submittedName>
        <fullName evidence="2">Uncharacterized protein</fullName>
    </submittedName>
</protein>
<feature type="region of interest" description="Disordered" evidence="1">
    <location>
        <begin position="275"/>
        <end position="297"/>
    </location>
</feature>
<feature type="region of interest" description="Disordered" evidence="1">
    <location>
        <begin position="196"/>
        <end position="261"/>
    </location>
</feature>
<proteinExistence type="predicted"/>
<feature type="compositionally biased region" description="Polar residues" evidence="1">
    <location>
        <begin position="205"/>
        <end position="229"/>
    </location>
</feature>
<dbReference type="AlphaFoldDB" id="A0AAN9YLF4"/>
<accession>A0AAN9YLF4</accession>
<dbReference type="Proteomes" id="UP001320245">
    <property type="component" value="Unassembled WGS sequence"/>
</dbReference>
<evidence type="ECO:0000313" key="2">
    <source>
        <dbReference type="EMBL" id="KAK7746705.1"/>
    </source>
</evidence>
<reference evidence="2 3" key="1">
    <citation type="journal article" date="2023" name="PLoS ONE">
        <title>Cytospora paraplurivora sp. nov. isolated from orchards with fruit tree decline syndrome in Ontario, Canada.</title>
        <authorList>
            <person name="Ilyukhin E."/>
            <person name="Nguyen H.D.T."/>
            <person name="Castle A.J."/>
            <person name="Ellouze W."/>
        </authorList>
    </citation>
    <scope>NUCLEOTIDE SEQUENCE [LARGE SCALE GENOMIC DNA]</scope>
    <source>
        <strain evidence="2 3">FDS-564</strain>
    </source>
</reference>
<dbReference type="EMBL" id="JAJSPL020000005">
    <property type="protein sequence ID" value="KAK7746705.1"/>
    <property type="molecule type" value="Genomic_DNA"/>
</dbReference>
<sequence>MHALCTVFLTSQGSKVEEHLRAAQVCEVLSDRHDDPEDGITSEVDQMLKARDFNNRKYEPPVELEEVEDKFYDKRNLDGFLERFSSEPFGLLHADSPVGDGGMSLGEYGFPYIPEVIRQCRQDKSHEMTESRLERGKNFLRVVGPVLRVRHGQTPVQQGGWGFAYPRNPPTSSHAPIATTQSISPVHGASNFFHDNGEGHLNIAPNITNQHNNTQRPPQNPLVQNNYLQAHTGASPGSQSTGNPSDVSYGAKDSGYGTQGVLTPHADQQELIGEQGDDQSGKISDGQPISNYPVPDLNFISGGDDGLFNPYIGPFDHYPSGSDFGWRPDDGSQ</sequence>
<organism evidence="2 3">
    <name type="scientific">Cytospora paraplurivora</name>
    <dbReference type="NCBI Taxonomy" id="2898453"/>
    <lineage>
        <taxon>Eukaryota</taxon>
        <taxon>Fungi</taxon>
        <taxon>Dikarya</taxon>
        <taxon>Ascomycota</taxon>
        <taxon>Pezizomycotina</taxon>
        <taxon>Sordariomycetes</taxon>
        <taxon>Sordariomycetidae</taxon>
        <taxon>Diaporthales</taxon>
        <taxon>Cytosporaceae</taxon>
        <taxon>Cytospora</taxon>
    </lineage>
</organism>
<feature type="compositionally biased region" description="Polar residues" evidence="1">
    <location>
        <begin position="235"/>
        <end position="246"/>
    </location>
</feature>
<name>A0AAN9YLF4_9PEZI</name>
<evidence type="ECO:0000256" key="1">
    <source>
        <dbReference type="SAM" id="MobiDB-lite"/>
    </source>
</evidence>
<evidence type="ECO:0000313" key="3">
    <source>
        <dbReference type="Proteomes" id="UP001320245"/>
    </source>
</evidence>
<gene>
    <name evidence="2" type="ORF">SLS53_001892</name>
</gene>